<feature type="region of interest" description="Disordered" evidence="4">
    <location>
        <begin position="26"/>
        <end position="70"/>
    </location>
</feature>
<dbReference type="EMBL" id="JBHUDC010000007">
    <property type="protein sequence ID" value="MFD1514393.1"/>
    <property type="molecule type" value="Genomic_DNA"/>
</dbReference>
<evidence type="ECO:0000256" key="4">
    <source>
        <dbReference type="SAM" id="MobiDB-lite"/>
    </source>
</evidence>
<dbReference type="InterPro" id="IPR039424">
    <property type="entry name" value="SBP_5"/>
</dbReference>
<dbReference type="Gene3D" id="3.10.105.10">
    <property type="entry name" value="Dipeptide-binding Protein, Domain 3"/>
    <property type="match status" value="1"/>
</dbReference>
<dbReference type="PROSITE" id="PS51257">
    <property type="entry name" value="PROKAR_LIPOPROTEIN"/>
    <property type="match status" value="1"/>
</dbReference>
<dbReference type="AlphaFoldDB" id="A0ABD6AXU2"/>
<keyword evidence="2" id="KW-0813">Transport</keyword>
<dbReference type="PIRSF" id="PIRSF002741">
    <property type="entry name" value="MppA"/>
    <property type="match status" value="1"/>
</dbReference>
<feature type="compositionally biased region" description="Low complexity" evidence="4">
    <location>
        <begin position="46"/>
        <end position="69"/>
    </location>
</feature>
<sequence>MEDSITRRTLLGAVGAGGFVSIAGCAGDSGDGGGNDDPYSSETKTGDGSSTDNNSSSGNNSTATGGSANVALSMDPTEGVWQVYGGVSPYYTNILEPLIWVSEEMKLEPWLATDWEATSDTTWEFTLRDSVKFHNGEDLVAEHVVWSFEQVLNEWSYAPGWLHVESGSVTAIDETTVEFETSDPFPTFPGTIAHNMIAIQHPDRSRENTEPIGTGPYQVEERTQGQRVRTSGFDDYWNGTPSLDELTFSVITDPNTRALSLQNGDVDVAFDPPKSRVEKLDSNGGTNVTTQLSPGAVYVGCNIYKAPMDDPKLRQALNYATSQSDLVETILSNIGVPAKGPVAESIFWSAHEKLPAYEQDVEKAKELVEESSYDGEALQFHLSNQQVDGELLTQALQQWFDDIGVKVDIQVTEEASFEDTVRSGEPHLILESSGTNSGAADYLIYETFHSEGDVNERLYNEEGTGIYNLGEEVDQLIQAGFQTGDQAEKEQKYEQALQRIMEEAVVVPINYSEYIVAASDGVSSMDLRPIPEMTRWTGLQTGQ</sequence>
<dbReference type="GO" id="GO:0042597">
    <property type="term" value="C:periplasmic space"/>
    <property type="evidence" value="ECO:0007669"/>
    <property type="project" value="UniProtKB-ARBA"/>
</dbReference>
<name>A0ABD6AXU2_9EURY</name>
<dbReference type="PANTHER" id="PTHR30290:SF9">
    <property type="entry name" value="OLIGOPEPTIDE-BINDING PROTEIN APPA"/>
    <property type="match status" value="1"/>
</dbReference>
<comment type="caution">
    <text evidence="6">The sequence shown here is derived from an EMBL/GenBank/DDBJ whole genome shotgun (WGS) entry which is preliminary data.</text>
</comment>
<accession>A0ABD6AXU2</accession>
<keyword evidence="7" id="KW-1185">Reference proteome</keyword>
<dbReference type="Pfam" id="PF00496">
    <property type="entry name" value="SBP_bac_5"/>
    <property type="match status" value="1"/>
</dbReference>
<evidence type="ECO:0000259" key="5">
    <source>
        <dbReference type="Pfam" id="PF00496"/>
    </source>
</evidence>
<evidence type="ECO:0000256" key="2">
    <source>
        <dbReference type="ARBA" id="ARBA00022448"/>
    </source>
</evidence>
<proteinExistence type="inferred from homology"/>
<evidence type="ECO:0000313" key="7">
    <source>
        <dbReference type="Proteomes" id="UP001597187"/>
    </source>
</evidence>
<evidence type="ECO:0000256" key="1">
    <source>
        <dbReference type="ARBA" id="ARBA00005695"/>
    </source>
</evidence>
<feature type="domain" description="Solute-binding protein family 5" evidence="5">
    <location>
        <begin position="106"/>
        <end position="452"/>
    </location>
</feature>
<keyword evidence="3" id="KW-0732">Signal</keyword>
<reference evidence="6 7" key="1">
    <citation type="journal article" date="2019" name="Int. J. Syst. Evol. Microbiol.">
        <title>The Global Catalogue of Microorganisms (GCM) 10K type strain sequencing project: providing services to taxonomists for standard genome sequencing and annotation.</title>
        <authorList>
            <consortium name="The Broad Institute Genomics Platform"/>
            <consortium name="The Broad Institute Genome Sequencing Center for Infectious Disease"/>
            <person name="Wu L."/>
            <person name="Ma J."/>
        </authorList>
    </citation>
    <scope>NUCLEOTIDE SEQUENCE [LARGE SCALE GENOMIC DNA]</scope>
    <source>
        <strain evidence="6 7">CGMCC 1.12563</strain>
    </source>
</reference>
<evidence type="ECO:0000256" key="3">
    <source>
        <dbReference type="ARBA" id="ARBA00022729"/>
    </source>
</evidence>
<dbReference type="Proteomes" id="UP001597187">
    <property type="component" value="Unassembled WGS sequence"/>
</dbReference>
<dbReference type="InterPro" id="IPR030678">
    <property type="entry name" value="Peptide/Ni-bd"/>
</dbReference>
<evidence type="ECO:0000313" key="6">
    <source>
        <dbReference type="EMBL" id="MFD1514393.1"/>
    </source>
</evidence>
<protein>
    <submittedName>
        <fullName evidence="6">ABC transporter substrate-binding protein</fullName>
    </submittedName>
</protein>
<dbReference type="PANTHER" id="PTHR30290">
    <property type="entry name" value="PERIPLASMIC BINDING COMPONENT OF ABC TRANSPORTER"/>
    <property type="match status" value="1"/>
</dbReference>
<organism evidence="6 7">
    <name type="scientific">Halomarina rubra</name>
    <dbReference type="NCBI Taxonomy" id="2071873"/>
    <lineage>
        <taxon>Archaea</taxon>
        <taxon>Methanobacteriati</taxon>
        <taxon>Methanobacteriota</taxon>
        <taxon>Stenosarchaea group</taxon>
        <taxon>Halobacteria</taxon>
        <taxon>Halobacteriales</taxon>
        <taxon>Natronomonadaceae</taxon>
        <taxon>Halomarina</taxon>
    </lineage>
</organism>
<comment type="similarity">
    <text evidence="1">Belongs to the bacterial solute-binding protein 5 family.</text>
</comment>
<dbReference type="InterPro" id="IPR000914">
    <property type="entry name" value="SBP_5_dom"/>
</dbReference>
<gene>
    <name evidence="6" type="ORF">ACFSBT_14015</name>
</gene>
<dbReference type="SUPFAM" id="SSF53850">
    <property type="entry name" value="Periplasmic binding protein-like II"/>
    <property type="match status" value="1"/>
</dbReference>
<dbReference type="Gene3D" id="3.40.190.10">
    <property type="entry name" value="Periplasmic binding protein-like II"/>
    <property type="match status" value="1"/>
</dbReference>